<dbReference type="InterPro" id="IPR001460">
    <property type="entry name" value="PCN-bd_Tpept"/>
</dbReference>
<dbReference type="InterPro" id="IPR005311">
    <property type="entry name" value="PBP_dimer"/>
</dbReference>
<dbReference type="Gene3D" id="3.40.710.10">
    <property type="entry name" value="DD-peptidase/beta-lactamase superfamily"/>
    <property type="match status" value="1"/>
</dbReference>
<evidence type="ECO:0000313" key="8">
    <source>
        <dbReference type="Proteomes" id="UP001172738"/>
    </source>
</evidence>
<dbReference type="PANTHER" id="PTHR30627:SF1">
    <property type="entry name" value="PEPTIDOGLYCAN D,D-TRANSPEPTIDASE FTSI"/>
    <property type="match status" value="1"/>
</dbReference>
<evidence type="ECO:0000256" key="3">
    <source>
        <dbReference type="ARBA" id="ARBA00023136"/>
    </source>
</evidence>
<dbReference type="SUPFAM" id="SSF56519">
    <property type="entry name" value="Penicillin binding protein dimerisation domain"/>
    <property type="match status" value="1"/>
</dbReference>
<feature type="region of interest" description="Disordered" evidence="4">
    <location>
        <begin position="287"/>
        <end position="306"/>
    </location>
</feature>
<accession>A0ABT8G3E7</accession>
<dbReference type="Pfam" id="PF03717">
    <property type="entry name" value="PBP_dimer"/>
    <property type="match status" value="1"/>
</dbReference>
<reference evidence="7" key="1">
    <citation type="submission" date="2023-06" db="EMBL/GenBank/DDBJ databases">
        <title>SYSU T00b26.</title>
        <authorList>
            <person name="Gao L."/>
            <person name="Fang B.-Z."/>
            <person name="Li W.-J."/>
        </authorList>
    </citation>
    <scope>NUCLEOTIDE SEQUENCE</scope>
    <source>
        <strain evidence="7">SYSU T00b26</strain>
    </source>
</reference>
<dbReference type="InterPro" id="IPR012338">
    <property type="entry name" value="Beta-lactam/transpept-like"/>
</dbReference>
<dbReference type="InterPro" id="IPR050515">
    <property type="entry name" value="Beta-lactam/transpept"/>
</dbReference>
<evidence type="ECO:0000313" key="7">
    <source>
        <dbReference type="EMBL" id="MDN4473665.1"/>
    </source>
</evidence>
<evidence type="ECO:0000256" key="2">
    <source>
        <dbReference type="ARBA" id="ARBA00007171"/>
    </source>
</evidence>
<comment type="subcellular location">
    <subcellularLocation>
        <location evidence="1">Membrane</location>
    </subcellularLocation>
</comment>
<evidence type="ECO:0000259" key="5">
    <source>
        <dbReference type="Pfam" id="PF00905"/>
    </source>
</evidence>
<evidence type="ECO:0000256" key="4">
    <source>
        <dbReference type="SAM" id="MobiDB-lite"/>
    </source>
</evidence>
<comment type="similarity">
    <text evidence="2">Belongs to the transpeptidase family.</text>
</comment>
<feature type="domain" description="Penicillin-binding protein dimerisation" evidence="6">
    <location>
        <begin position="65"/>
        <end position="226"/>
    </location>
</feature>
<dbReference type="Gene3D" id="3.90.1310.10">
    <property type="entry name" value="Penicillin-binding protein 2a (Domain 2)"/>
    <property type="match status" value="1"/>
</dbReference>
<dbReference type="Proteomes" id="UP001172738">
    <property type="component" value="Unassembled WGS sequence"/>
</dbReference>
<organism evidence="7 8">
    <name type="scientific">Demequina zhanjiangensis</name>
    <dbReference type="NCBI Taxonomy" id="3051659"/>
    <lineage>
        <taxon>Bacteria</taxon>
        <taxon>Bacillati</taxon>
        <taxon>Actinomycetota</taxon>
        <taxon>Actinomycetes</taxon>
        <taxon>Micrococcales</taxon>
        <taxon>Demequinaceae</taxon>
        <taxon>Demequina</taxon>
    </lineage>
</organism>
<feature type="compositionally biased region" description="Acidic residues" evidence="4">
    <location>
        <begin position="288"/>
        <end position="300"/>
    </location>
</feature>
<keyword evidence="8" id="KW-1185">Reference proteome</keyword>
<gene>
    <name evidence="7" type="ORF">QQX04_11735</name>
</gene>
<dbReference type="Pfam" id="PF00905">
    <property type="entry name" value="Transpeptidase"/>
    <property type="match status" value="1"/>
</dbReference>
<evidence type="ECO:0000259" key="6">
    <source>
        <dbReference type="Pfam" id="PF03717"/>
    </source>
</evidence>
<proteinExistence type="inferred from homology"/>
<dbReference type="RefSeq" id="WP_301129414.1">
    <property type="nucleotide sequence ID" value="NZ_JAUHPV010000007.1"/>
</dbReference>
<comment type="caution">
    <text evidence="7">The sequence shown here is derived from an EMBL/GenBank/DDBJ whole genome shotgun (WGS) entry which is preliminary data.</text>
</comment>
<protein>
    <submittedName>
        <fullName evidence="7">Penicillin-binding protein 2</fullName>
    </submittedName>
</protein>
<name>A0ABT8G3E7_9MICO</name>
<sequence>MAERARPSHLPRVGHPVRRQRLLSVASLVVLLVFVGRLVMVQGVDAAELSAEALAGRLTTASVSTERADIVDRNGVVLATSVQRYHVVVNQEELAGWMRAENGHITAEGPLDAARILAPILGVSESELAAELVGDRTYVYIAKYVTPETWELIDDEDIAGISRESASLRIYPNGSVAGNVIGFMGGRSDQPGTFGNAGIELALEDTLVGEDGSITYERGGGGTVIPTGILDEVAARPGDTVVLSVDSDIQYQVQQIVDDAVAKTGASAGIVIVEDVKSGEIYALADSDTVDPNEPGESDADDRGSRAVSTVFEPGSTAKVITMAAAIEEGTATPTSKYVAPYEYTTENGQTFKDSHEHADQPLTLAGILVSSSNTGTIQVGQELDLATRYEYLSAFGFGSATDVGLPGESGGILRDWQNWDGRTEYAVLYGQGVSVTALQTAQVYQTIANGGVRVQPTVVSGYESADGTFTPRETQDETRVISEETADDLMRMLEDVTAEGTGGNARIDGYRVAGKTGTAQVFGSDGKQNGTVASFVGIAPADDPRIVVSVIMFDPKTSIWGGEVAAPVFRDVATFTLQSLGVPPSTGKADPYPTTWE</sequence>
<dbReference type="InterPro" id="IPR036138">
    <property type="entry name" value="PBP_dimer_sf"/>
</dbReference>
<keyword evidence="3" id="KW-0472">Membrane</keyword>
<dbReference type="PANTHER" id="PTHR30627">
    <property type="entry name" value="PEPTIDOGLYCAN D,D-TRANSPEPTIDASE"/>
    <property type="match status" value="1"/>
</dbReference>
<evidence type="ECO:0000256" key="1">
    <source>
        <dbReference type="ARBA" id="ARBA00004370"/>
    </source>
</evidence>
<feature type="domain" description="Penicillin-binding protein transpeptidase" evidence="5">
    <location>
        <begin position="269"/>
        <end position="573"/>
    </location>
</feature>
<dbReference type="SUPFAM" id="SSF56601">
    <property type="entry name" value="beta-lactamase/transpeptidase-like"/>
    <property type="match status" value="1"/>
</dbReference>
<dbReference type="Gene3D" id="3.30.450.330">
    <property type="match status" value="1"/>
</dbReference>
<dbReference type="EMBL" id="JAUHPV010000007">
    <property type="protein sequence ID" value="MDN4473665.1"/>
    <property type="molecule type" value="Genomic_DNA"/>
</dbReference>